<organism evidence="2 3">
    <name type="scientific">Paeniglutamicibacter antarcticus</name>
    <dbReference type="NCBI Taxonomy" id="494023"/>
    <lineage>
        <taxon>Bacteria</taxon>
        <taxon>Bacillati</taxon>
        <taxon>Actinomycetota</taxon>
        <taxon>Actinomycetes</taxon>
        <taxon>Micrococcales</taxon>
        <taxon>Micrococcaceae</taxon>
        <taxon>Paeniglutamicibacter</taxon>
    </lineage>
</organism>
<dbReference type="RefSeq" id="WP_210100502.1">
    <property type="nucleotide sequence ID" value="NZ_BAABLK010000004.1"/>
</dbReference>
<dbReference type="InterPro" id="IPR012349">
    <property type="entry name" value="Split_barrel_FMN-bd"/>
</dbReference>
<sequence>MADEAVLKVTDIIKDVRVGMFTSHGDGRLLSRPLTVVEVNADGDLWFFSTANSDIVDEVKARGEANVSFAGDKKWVSVSGTASVVLEVEKKRELWNSMVEAFAPEGPDSLNTVLIHFASDSAEYWENPGGAGSLVAGWVKQKVTGKAATPGDSATVEL</sequence>
<protein>
    <submittedName>
        <fullName evidence="2">Pyridoxamine 5'-phosphate oxidase family protein</fullName>
    </submittedName>
</protein>
<name>A0ABP9TIG5_9MICC</name>
<evidence type="ECO:0000259" key="1">
    <source>
        <dbReference type="Pfam" id="PF16242"/>
    </source>
</evidence>
<dbReference type="Proteomes" id="UP001501257">
    <property type="component" value="Unassembled WGS sequence"/>
</dbReference>
<dbReference type="InterPro" id="IPR038725">
    <property type="entry name" value="YdaG_split_barrel_FMN-bd"/>
</dbReference>
<dbReference type="PANTHER" id="PTHR34818:SF1">
    <property type="entry name" value="PROTEIN BLI-3"/>
    <property type="match status" value="1"/>
</dbReference>
<dbReference type="PANTHER" id="PTHR34818">
    <property type="entry name" value="PROTEIN BLI-3"/>
    <property type="match status" value="1"/>
</dbReference>
<dbReference type="SUPFAM" id="SSF50475">
    <property type="entry name" value="FMN-binding split barrel"/>
    <property type="match status" value="1"/>
</dbReference>
<evidence type="ECO:0000313" key="2">
    <source>
        <dbReference type="EMBL" id="GAA5225628.1"/>
    </source>
</evidence>
<evidence type="ECO:0000313" key="3">
    <source>
        <dbReference type="Proteomes" id="UP001501257"/>
    </source>
</evidence>
<dbReference type="Gene3D" id="2.30.110.10">
    <property type="entry name" value="Electron Transport, Fmn-binding Protein, Chain A"/>
    <property type="match status" value="1"/>
</dbReference>
<gene>
    <name evidence="2" type="ORF">GCM10025778_01580</name>
</gene>
<accession>A0ABP9TIG5</accession>
<comment type="caution">
    <text evidence="2">The sequence shown here is derived from an EMBL/GenBank/DDBJ whole genome shotgun (WGS) entry which is preliminary data.</text>
</comment>
<dbReference type="EMBL" id="BAABLK010000004">
    <property type="protein sequence ID" value="GAA5225628.1"/>
    <property type="molecule type" value="Genomic_DNA"/>
</dbReference>
<dbReference type="InterPro" id="IPR052917">
    <property type="entry name" value="Stress-Dev_Protein"/>
</dbReference>
<keyword evidence="3" id="KW-1185">Reference proteome</keyword>
<dbReference type="Pfam" id="PF16242">
    <property type="entry name" value="Pyrid_ox_like"/>
    <property type="match status" value="1"/>
</dbReference>
<reference evidence="3" key="1">
    <citation type="journal article" date="2019" name="Int. J. Syst. Evol. Microbiol.">
        <title>The Global Catalogue of Microorganisms (GCM) 10K type strain sequencing project: providing services to taxonomists for standard genome sequencing and annotation.</title>
        <authorList>
            <consortium name="The Broad Institute Genomics Platform"/>
            <consortium name="The Broad Institute Genome Sequencing Center for Infectious Disease"/>
            <person name="Wu L."/>
            <person name="Ma J."/>
        </authorList>
    </citation>
    <scope>NUCLEOTIDE SEQUENCE [LARGE SCALE GENOMIC DNA]</scope>
    <source>
        <strain evidence="3">JCM 18952</strain>
    </source>
</reference>
<feature type="domain" description="General stress protein FMN-binding split barrel" evidence="1">
    <location>
        <begin position="5"/>
        <end position="147"/>
    </location>
</feature>
<proteinExistence type="predicted"/>